<sequence length="116" mass="12895">MRAQPGRTEQCEQLRDSSLRHPDYAQRRSVASASETTDVLCIEEVSATAGAKFSPRRCHLQNPKTSLSQDLSEPSWDILHGIHRQLALNIDARLNSLPDASPPASAFLFTTIRLQI</sequence>
<feature type="compositionally biased region" description="Basic and acidic residues" evidence="1">
    <location>
        <begin position="9"/>
        <end position="26"/>
    </location>
</feature>
<dbReference type="WBParaSite" id="SSLN_0000243801-mRNA-1">
    <property type="protein sequence ID" value="SSLN_0000243801-mRNA-1"/>
    <property type="gene ID" value="SSLN_0000243801"/>
</dbReference>
<evidence type="ECO:0000313" key="2">
    <source>
        <dbReference type="EMBL" id="VDL88753.1"/>
    </source>
</evidence>
<name>A0A183SDS0_SCHSO</name>
<feature type="region of interest" description="Disordered" evidence="1">
    <location>
        <begin position="1"/>
        <end position="35"/>
    </location>
</feature>
<evidence type="ECO:0000313" key="4">
    <source>
        <dbReference type="WBParaSite" id="SSLN_0000243801-mRNA-1"/>
    </source>
</evidence>
<reference evidence="2 3" key="2">
    <citation type="submission" date="2018-11" db="EMBL/GenBank/DDBJ databases">
        <authorList>
            <consortium name="Pathogen Informatics"/>
        </authorList>
    </citation>
    <scope>NUCLEOTIDE SEQUENCE [LARGE SCALE GENOMIC DNA]</scope>
    <source>
        <strain evidence="2 3">NST_G2</strain>
    </source>
</reference>
<dbReference type="Proteomes" id="UP000275846">
    <property type="component" value="Unassembled WGS sequence"/>
</dbReference>
<reference evidence="4" key="1">
    <citation type="submission" date="2016-06" db="UniProtKB">
        <authorList>
            <consortium name="WormBaseParasite"/>
        </authorList>
    </citation>
    <scope>IDENTIFICATION</scope>
</reference>
<protein>
    <submittedName>
        <fullName evidence="2 4">Uncharacterized protein</fullName>
    </submittedName>
</protein>
<gene>
    <name evidence="2" type="ORF">SSLN_LOCUS2368</name>
</gene>
<organism evidence="4">
    <name type="scientific">Schistocephalus solidus</name>
    <name type="common">Tapeworm</name>
    <dbReference type="NCBI Taxonomy" id="70667"/>
    <lineage>
        <taxon>Eukaryota</taxon>
        <taxon>Metazoa</taxon>
        <taxon>Spiralia</taxon>
        <taxon>Lophotrochozoa</taxon>
        <taxon>Platyhelminthes</taxon>
        <taxon>Cestoda</taxon>
        <taxon>Eucestoda</taxon>
        <taxon>Diphyllobothriidea</taxon>
        <taxon>Diphyllobothriidae</taxon>
        <taxon>Schistocephalus</taxon>
    </lineage>
</organism>
<evidence type="ECO:0000313" key="3">
    <source>
        <dbReference type="Proteomes" id="UP000275846"/>
    </source>
</evidence>
<dbReference type="AlphaFoldDB" id="A0A183SDS0"/>
<evidence type="ECO:0000256" key="1">
    <source>
        <dbReference type="SAM" id="MobiDB-lite"/>
    </source>
</evidence>
<accession>A0A183SDS0</accession>
<proteinExistence type="predicted"/>
<keyword evidence="3" id="KW-1185">Reference proteome</keyword>
<dbReference type="EMBL" id="UYSU01032234">
    <property type="protein sequence ID" value="VDL88753.1"/>
    <property type="molecule type" value="Genomic_DNA"/>
</dbReference>